<dbReference type="PANTHER" id="PTHR33154:SF12">
    <property type="entry name" value="TRANSCRIPTIONAL REGULATORY PROTEIN"/>
    <property type="match status" value="1"/>
</dbReference>
<proteinExistence type="predicted"/>
<evidence type="ECO:0000256" key="3">
    <source>
        <dbReference type="ARBA" id="ARBA00023163"/>
    </source>
</evidence>
<evidence type="ECO:0000313" key="7">
    <source>
        <dbReference type="Proteomes" id="UP001589532"/>
    </source>
</evidence>
<evidence type="ECO:0000256" key="1">
    <source>
        <dbReference type="ARBA" id="ARBA00023015"/>
    </source>
</evidence>
<evidence type="ECO:0000256" key="2">
    <source>
        <dbReference type="ARBA" id="ARBA00023125"/>
    </source>
</evidence>
<keyword evidence="7" id="KW-1185">Reference proteome</keyword>
<dbReference type="SUPFAM" id="SSF46785">
    <property type="entry name" value="Winged helix' DNA-binding domain"/>
    <property type="match status" value="1"/>
</dbReference>
<feature type="domain" description="HTH arsR-type" evidence="5">
    <location>
        <begin position="6"/>
        <end position="101"/>
    </location>
</feature>
<dbReference type="InterPro" id="IPR011991">
    <property type="entry name" value="ArsR-like_HTH"/>
</dbReference>
<dbReference type="NCBIfam" id="NF033788">
    <property type="entry name" value="HTH_metalloreg"/>
    <property type="match status" value="1"/>
</dbReference>
<dbReference type="InterPro" id="IPR001845">
    <property type="entry name" value="HTH_ArsR_DNA-bd_dom"/>
</dbReference>
<dbReference type="CDD" id="cd00090">
    <property type="entry name" value="HTH_ARSR"/>
    <property type="match status" value="1"/>
</dbReference>
<dbReference type="Pfam" id="PF12840">
    <property type="entry name" value="HTH_20"/>
    <property type="match status" value="1"/>
</dbReference>
<dbReference type="Gene3D" id="1.10.10.10">
    <property type="entry name" value="Winged helix-like DNA-binding domain superfamily/Winged helix DNA-binding domain"/>
    <property type="match status" value="1"/>
</dbReference>
<reference evidence="6 7" key="1">
    <citation type="submission" date="2024-09" db="EMBL/GenBank/DDBJ databases">
        <authorList>
            <person name="Sun Q."/>
            <person name="Mori K."/>
        </authorList>
    </citation>
    <scope>NUCLEOTIDE SEQUENCE [LARGE SCALE GENOMIC DNA]</scope>
    <source>
        <strain evidence="6 7">JCM 3143</strain>
    </source>
</reference>
<evidence type="ECO:0000259" key="5">
    <source>
        <dbReference type="PROSITE" id="PS50987"/>
    </source>
</evidence>
<dbReference type="PANTHER" id="PTHR33154">
    <property type="entry name" value="TRANSCRIPTIONAL REGULATOR, ARSR FAMILY"/>
    <property type="match status" value="1"/>
</dbReference>
<organism evidence="6 7">
    <name type="scientific">Nonomuraea helvata</name>
    <dbReference type="NCBI Taxonomy" id="37484"/>
    <lineage>
        <taxon>Bacteria</taxon>
        <taxon>Bacillati</taxon>
        <taxon>Actinomycetota</taxon>
        <taxon>Actinomycetes</taxon>
        <taxon>Streptosporangiales</taxon>
        <taxon>Streptosporangiaceae</taxon>
        <taxon>Nonomuraea</taxon>
    </lineage>
</organism>
<keyword evidence="2" id="KW-0238">DNA-binding</keyword>
<dbReference type="Proteomes" id="UP001589532">
    <property type="component" value="Unassembled WGS sequence"/>
</dbReference>
<comment type="caution">
    <text evidence="6">The sequence shown here is derived from an EMBL/GenBank/DDBJ whole genome shotgun (WGS) entry which is preliminary data.</text>
</comment>
<protein>
    <submittedName>
        <fullName evidence="6">ArsR/SmtB family transcription factor</fullName>
    </submittedName>
</protein>
<evidence type="ECO:0000313" key="6">
    <source>
        <dbReference type="EMBL" id="MFB9628281.1"/>
    </source>
</evidence>
<dbReference type="InterPro" id="IPR051081">
    <property type="entry name" value="HTH_MetalResp_TranReg"/>
</dbReference>
<keyword evidence="1" id="KW-0805">Transcription regulation</keyword>
<dbReference type="EMBL" id="JBHMBW010000040">
    <property type="protein sequence ID" value="MFB9628281.1"/>
    <property type="molecule type" value="Genomic_DNA"/>
</dbReference>
<gene>
    <name evidence="6" type="ORF">ACFFSA_34780</name>
</gene>
<evidence type="ECO:0000256" key="4">
    <source>
        <dbReference type="SAM" id="MobiDB-lite"/>
    </source>
</evidence>
<sequence>MRLLPHPSTENIQLTEVLRALSDPVRLEIVVRLALRGEMTCGVAGDDLGVHKSTASHHYRTLREAGVVMTKQEGRLKYMSLRRDDLDSRFPGLLDAVLSAAGIPSAGGPDHTRSSGVPAPSLSAGVPAQR</sequence>
<dbReference type="PRINTS" id="PR00778">
    <property type="entry name" value="HTHARSR"/>
</dbReference>
<dbReference type="InterPro" id="IPR036388">
    <property type="entry name" value="WH-like_DNA-bd_sf"/>
</dbReference>
<dbReference type="SMART" id="SM00418">
    <property type="entry name" value="HTH_ARSR"/>
    <property type="match status" value="1"/>
</dbReference>
<feature type="region of interest" description="Disordered" evidence="4">
    <location>
        <begin position="104"/>
        <end position="130"/>
    </location>
</feature>
<name>A0ABV5S9C3_9ACTN</name>
<accession>A0ABV5S9C3</accession>
<dbReference type="InterPro" id="IPR036390">
    <property type="entry name" value="WH_DNA-bd_sf"/>
</dbReference>
<keyword evidence="3" id="KW-0804">Transcription</keyword>
<dbReference type="PROSITE" id="PS50987">
    <property type="entry name" value="HTH_ARSR_2"/>
    <property type="match status" value="1"/>
</dbReference>
<dbReference type="RefSeq" id="WP_344998215.1">
    <property type="nucleotide sequence ID" value="NZ_BAAAXV010000009.1"/>
</dbReference>